<dbReference type="AlphaFoldDB" id="A0AAE3ZX18"/>
<dbReference type="EMBL" id="JAVDYC010000001">
    <property type="protein sequence ID" value="MDR7327634.1"/>
    <property type="molecule type" value="Genomic_DNA"/>
</dbReference>
<evidence type="ECO:0008006" key="3">
    <source>
        <dbReference type="Google" id="ProtNLM"/>
    </source>
</evidence>
<accession>A0AAE3ZX18</accession>
<organism evidence="1 2">
    <name type="scientific">Catenuloplanes niger</name>
    <dbReference type="NCBI Taxonomy" id="587534"/>
    <lineage>
        <taxon>Bacteria</taxon>
        <taxon>Bacillati</taxon>
        <taxon>Actinomycetota</taxon>
        <taxon>Actinomycetes</taxon>
        <taxon>Micromonosporales</taxon>
        <taxon>Micromonosporaceae</taxon>
        <taxon>Catenuloplanes</taxon>
    </lineage>
</organism>
<dbReference type="Gene3D" id="3.30.530.20">
    <property type="match status" value="1"/>
</dbReference>
<dbReference type="InterPro" id="IPR019587">
    <property type="entry name" value="Polyketide_cyclase/dehydratase"/>
</dbReference>
<gene>
    <name evidence="1" type="ORF">J2S44_007884</name>
</gene>
<dbReference type="SUPFAM" id="SSF55961">
    <property type="entry name" value="Bet v1-like"/>
    <property type="match status" value="1"/>
</dbReference>
<sequence>MLLTWPTARRSAMVCGARAADDVWDRYVRPRRWPEWAPQIRSVDYPADLLGAGRTGIVHGPLGLRVRFRVVAVDGTGPVRSWSWAVSAAGLRLVLRHTVEAVATGTRTGLTLEGPAPVVLGYLPIARSALRRLVR</sequence>
<evidence type="ECO:0000313" key="1">
    <source>
        <dbReference type="EMBL" id="MDR7327634.1"/>
    </source>
</evidence>
<dbReference type="Proteomes" id="UP001183629">
    <property type="component" value="Unassembled WGS sequence"/>
</dbReference>
<dbReference type="Pfam" id="PF10604">
    <property type="entry name" value="Polyketide_cyc2"/>
    <property type="match status" value="1"/>
</dbReference>
<protein>
    <recommendedName>
        <fullName evidence="3">Polyketide cyclase/dehydrase/lipid transport protein</fullName>
    </recommendedName>
</protein>
<comment type="caution">
    <text evidence="1">The sequence shown here is derived from an EMBL/GenBank/DDBJ whole genome shotgun (WGS) entry which is preliminary data.</text>
</comment>
<dbReference type="RefSeq" id="WP_310425167.1">
    <property type="nucleotide sequence ID" value="NZ_JAVDYC010000001.1"/>
</dbReference>
<proteinExistence type="predicted"/>
<evidence type="ECO:0000313" key="2">
    <source>
        <dbReference type="Proteomes" id="UP001183629"/>
    </source>
</evidence>
<dbReference type="InterPro" id="IPR023393">
    <property type="entry name" value="START-like_dom_sf"/>
</dbReference>
<keyword evidence="2" id="KW-1185">Reference proteome</keyword>
<name>A0AAE3ZX18_9ACTN</name>
<reference evidence="1 2" key="1">
    <citation type="submission" date="2023-07" db="EMBL/GenBank/DDBJ databases">
        <title>Sequencing the genomes of 1000 actinobacteria strains.</title>
        <authorList>
            <person name="Klenk H.-P."/>
        </authorList>
    </citation>
    <scope>NUCLEOTIDE SEQUENCE [LARGE SCALE GENOMIC DNA]</scope>
    <source>
        <strain evidence="1 2">DSM 44711</strain>
    </source>
</reference>